<feature type="signal peptide" evidence="1">
    <location>
        <begin position="1"/>
        <end position="31"/>
    </location>
</feature>
<evidence type="ECO:0000313" key="2">
    <source>
        <dbReference type="EMBL" id="QLY33137.1"/>
    </source>
</evidence>
<dbReference type="InterPro" id="IPR029058">
    <property type="entry name" value="AB_hydrolase_fold"/>
</dbReference>
<evidence type="ECO:0000313" key="3">
    <source>
        <dbReference type="Proteomes" id="UP000515512"/>
    </source>
</evidence>
<accession>A0A7D6VHQ2</accession>
<keyword evidence="1" id="KW-0732">Signal</keyword>
<dbReference type="AlphaFoldDB" id="A0A7D6VHQ2"/>
<evidence type="ECO:0000256" key="1">
    <source>
        <dbReference type="SAM" id="SignalP"/>
    </source>
</evidence>
<keyword evidence="3" id="KW-1185">Reference proteome</keyword>
<organism evidence="2 3">
    <name type="scientific">Nocardia huaxiensis</name>
    <dbReference type="NCBI Taxonomy" id="2755382"/>
    <lineage>
        <taxon>Bacteria</taxon>
        <taxon>Bacillati</taxon>
        <taxon>Actinomycetota</taxon>
        <taxon>Actinomycetes</taxon>
        <taxon>Mycobacteriales</taxon>
        <taxon>Nocardiaceae</taxon>
        <taxon>Nocardia</taxon>
    </lineage>
</organism>
<dbReference type="RefSeq" id="WP_181584301.1">
    <property type="nucleotide sequence ID" value="NZ_CP059399.1"/>
</dbReference>
<name>A0A7D6VHQ2_9NOCA</name>
<protein>
    <submittedName>
        <fullName evidence="2">Uncharacterized protein</fullName>
    </submittedName>
</protein>
<dbReference type="KEGG" id="nhu:H0264_13680"/>
<feature type="chain" id="PRO_5039168449" evidence="1">
    <location>
        <begin position="32"/>
        <end position="585"/>
    </location>
</feature>
<dbReference type="Proteomes" id="UP000515512">
    <property type="component" value="Chromosome"/>
</dbReference>
<dbReference type="Gene3D" id="3.40.50.1820">
    <property type="entry name" value="alpha/beta hydrolase"/>
    <property type="match status" value="1"/>
</dbReference>
<dbReference type="SUPFAM" id="SSF53474">
    <property type="entry name" value="alpha/beta-Hydrolases"/>
    <property type="match status" value="1"/>
</dbReference>
<gene>
    <name evidence="2" type="ORF">H0264_13680</name>
</gene>
<sequence length="585" mass="62807">MRLRPQLARAAITFTAAVSLWMAGGTLPLAAAAPAPPPDPNPDPAYLLHPFDPSNGAFSATVRDLSTPGMLDYLIRAGITDITGNWQGGFADLANPATYTGPDSQQKILTAAQQAWDVLAHLEGLGVNFPPHPDYLPDWNHDGKFGLADTAGNWPAPASETSDVALDDVYDNPDFMQADFRYPCVNEDGSVFYETRSGTCVPGDTPGADFKLGTVHKTQIIGSRGIPMSAMVWLPEGAEGSGQKFPVAYGMPGAGESMSHISMYTESYVRNGFIAVSVAQVGQPDSPGTILDMFLPQFTVPDCFAPSTCWSAQDGIRWVAGDDIIPVVDLNNELNNVLMVPRLVRQDPAYAPVGANQRNPWIDLMDTEHISVYGQSIGAVGVSSYLDWQVKGHGFDGRPLPRVSSASLMSGFQNMHADVPVQMQTGDYDIPGLAGYGLTNFYQPLFNATDGPFGTTDKVDQLLRQGTTAPIQSIISESGGHADSINWIGVPDKNVHAPAMSVKYSVNWFKCYGRAEADPAACDALLESDSIMSRGFASEYAPQGAAGPKLCLRVPDRAALIMVQRPEYLIDALNGHPRYTCTPQS</sequence>
<dbReference type="EMBL" id="CP059399">
    <property type="protein sequence ID" value="QLY33137.1"/>
    <property type="molecule type" value="Genomic_DNA"/>
</dbReference>
<reference evidence="2 3" key="1">
    <citation type="submission" date="2020-07" db="EMBL/GenBank/DDBJ databases">
        <authorList>
            <person name="Zhuang K."/>
            <person name="Ran Y."/>
        </authorList>
    </citation>
    <scope>NUCLEOTIDE SEQUENCE [LARGE SCALE GENOMIC DNA]</scope>
    <source>
        <strain evidence="2 3">WCH-YHL-001</strain>
    </source>
</reference>
<proteinExistence type="predicted"/>